<evidence type="ECO:0000256" key="5">
    <source>
        <dbReference type="ARBA" id="ARBA00022917"/>
    </source>
</evidence>
<dbReference type="InterPro" id="IPR011004">
    <property type="entry name" value="Trimer_LpxA-like_sf"/>
</dbReference>
<evidence type="ECO:0000256" key="4">
    <source>
        <dbReference type="ARBA" id="ARBA00022540"/>
    </source>
</evidence>
<dbReference type="InterPro" id="IPR051960">
    <property type="entry name" value="eIF2B_gamma"/>
</dbReference>
<keyword evidence="3" id="KW-0963">Cytoplasm</keyword>
<dbReference type="GO" id="GO:0005829">
    <property type="term" value="C:cytosol"/>
    <property type="evidence" value="ECO:0007669"/>
    <property type="project" value="UniProtKB-SubCell"/>
</dbReference>
<dbReference type="Gene3D" id="2.160.10.10">
    <property type="entry name" value="Hexapeptide repeat proteins"/>
    <property type="match status" value="1"/>
</dbReference>
<keyword evidence="5" id="KW-0648">Protein biosynthesis</keyword>
<evidence type="ECO:0000256" key="7">
    <source>
        <dbReference type="ARBA" id="ARBA00044229"/>
    </source>
</evidence>
<dbReference type="SUPFAM" id="SSF51161">
    <property type="entry name" value="Trimeric LpxA-like enzymes"/>
    <property type="match status" value="1"/>
</dbReference>
<dbReference type="CDD" id="cd04652">
    <property type="entry name" value="LbH_eIF2B_gamma_C"/>
    <property type="match status" value="1"/>
</dbReference>
<proteinExistence type="inferred from homology"/>
<sequence>MPHSVPVPPTGFQALILCGPGVSLTTFTSNPEEHPKALLPVANRPMVYYPLDWLYRMGVTNITLITPPASKAPLEAALSQNPHLTSLPSPSPSVIAPADLTLTTGTAELLRLPEVQACIKSDFLLLPCDLICDIPGESLLEAWMVSQSALGGSTIRTGWNTDGPKTVGMGGEQGGRRGGLAVYYQTKGMEESVKGEVADFVATSPLEEDEAPVVSHPVDGPANLRFGLSKLVLSMPMDTLKEKMEEQKGLLIRHSLVQKHPQVKMLTSYRDAHAYVFPYWVSRMAALNEKFESVSEDLVGWWAKSGWQTGLGEKLRLREVFQPKHKAGEGSEDGDNLEEEIDLKAMSTTKAGAGTSRDATASDETSDFQFASRVNSGLDSGSETADTGKLTIPPLLAYMHSSKPSAPLVRRVDSSALLLSVSLRLAKLESVEEVGRVAASPFAHNQKVAYPAGVAQRCTVTKADCLLAPNVTIEEKCVIKETVIGPNCHIASGARLTRCLVMDGAVIGERCQLTGTIVGRRSKIGRESVLKDCEVQDGNVVPDDTDAKNEKFMVFEGLDDGEDGMDVGEDYGDNQDDDDF</sequence>
<evidence type="ECO:0000256" key="9">
    <source>
        <dbReference type="SAM" id="MobiDB-lite"/>
    </source>
</evidence>
<dbReference type="VEuPathDB" id="FungiDB:BO71DRAFT_141166"/>
<dbReference type="OrthoDB" id="10250549at2759"/>
<dbReference type="SUPFAM" id="SSF53448">
    <property type="entry name" value="Nucleotide-diphospho-sugar transferases"/>
    <property type="match status" value="1"/>
</dbReference>
<evidence type="ECO:0000259" key="10">
    <source>
        <dbReference type="Pfam" id="PF25087"/>
    </source>
</evidence>
<dbReference type="InterPro" id="IPR029044">
    <property type="entry name" value="Nucleotide-diphossugar_trans"/>
</dbReference>
<dbReference type="Proteomes" id="UP000247810">
    <property type="component" value="Unassembled WGS sequence"/>
</dbReference>
<feature type="region of interest" description="Disordered" evidence="9">
    <location>
        <begin position="558"/>
        <end position="580"/>
    </location>
</feature>
<protein>
    <recommendedName>
        <fullName evidence="6">Translation initiation factor eIF2B subunit gamma</fullName>
    </recommendedName>
    <alternativeName>
        <fullName evidence="7">eIF2B GDP-GTP exchange factor subunit gamma</fullName>
    </alternativeName>
</protein>
<feature type="domain" description="Mannose-1-phosphate guanyltransferase C-terminal" evidence="10">
    <location>
        <begin position="464"/>
        <end position="536"/>
    </location>
</feature>
<dbReference type="Gene3D" id="3.90.550.10">
    <property type="entry name" value="Spore Coat Polysaccharide Biosynthesis Protein SpsA, Chain A"/>
    <property type="match status" value="1"/>
</dbReference>
<dbReference type="PANTHER" id="PTHR45989:SF1">
    <property type="entry name" value="TRANSLATION INITIATION FACTOR EIF-2B SUBUNIT GAMMA"/>
    <property type="match status" value="1"/>
</dbReference>
<dbReference type="GO" id="GO:0002183">
    <property type="term" value="P:cytoplasmic translational initiation"/>
    <property type="evidence" value="ECO:0007669"/>
    <property type="project" value="TreeGrafter"/>
</dbReference>
<comment type="similarity">
    <text evidence="2">Belongs to the eIF-2B gamma/epsilon subunits family.</text>
</comment>
<evidence type="ECO:0000313" key="11">
    <source>
        <dbReference type="EMBL" id="PYH88384.1"/>
    </source>
</evidence>
<dbReference type="GO" id="GO:0005085">
    <property type="term" value="F:guanyl-nucleotide exchange factor activity"/>
    <property type="evidence" value="ECO:0007669"/>
    <property type="project" value="TreeGrafter"/>
</dbReference>
<evidence type="ECO:0000256" key="6">
    <source>
        <dbReference type="ARBA" id="ARBA00044196"/>
    </source>
</evidence>
<dbReference type="InterPro" id="IPR056729">
    <property type="entry name" value="GMPPB_C"/>
</dbReference>
<evidence type="ECO:0000256" key="3">
    <source>
        <dbReference type="ARBA" id="ARBA00022490"/>
    </source>
</evidence>
<evidence type="ECO:0000313" key="12">
    <source>
        <dbReference type="Proteomes" id="UP000247810"/>
    </source>
</evidence>
<dbReference type="EMBL" id="KZ826099">
    <property type="protein sequence ID" value="PYH88384.1"/>
    <property type="molecule type" value="Genomic_DNA"/>
</dbReference>
<evidence type="ECO:0000256" key="2">
    <source>
        <dbReference type="ARBA" id="ARBA00007878"/>
    </source>
</evidence>
<reference evidence="11 12" key="1">
    <citation type="submission" date="2018-02" db="EMBL/GenBank/DDBJ databases">
        <title>The genomes of Aspergillus section Nigri reveals drivers in fungal speciation.</title>
        <authorList>
            <consortium name="DOE Joint Genome Institute"/>
            <person name="Vesth T.C."/>
            <person name="Nybo J."/>
            <person name="Theobald S."/>
            <person name="Brandl J."/>
            <person name="Frisvad J.C."/>
            <person name="Nielsen K.F."/>
            <person name="Lyhne E.K."/>
            <person name="Kogle M.E."/>
            <person name="Kuo A."/>
            <person name="Riley R."/>
            <person name="Clum A."/>
            <person name="Nolan M."/>
            <person name="Lipzen A."/>
            <person name="Salamov A."/>
            <person name="Henrissat B."/>
            <person name="Wiebenga A."/>
            <person name="De vries R.P."/>
            <person name="Grigoriev I.V."/>
            <person name="Mortensen U.H."/>
            <person name="Andersen M.R."/>
            <person name="Baker S.E."/>
        </authorList>
    </citation>
    <scope>NUCLEOTIDE SEQUENCE [LARGE SCALE GENOMIC DNA]</scope>
    <source>
        <strain evidence="11 12">CBS 707.79</strain>
    </source>
</reference>
<dbReference type="Pfam" id="PF25087">
    <property type="entry name" value="GMPPB_C"/>
    <property type="match status" value="1"/>
</dbReference>
<keyword evidence="4 11" id="KW-0396">Initiation factor</keyword>
<dbReference type="STRING" id="1448320.A0A319CT93"/>
<dbReference type="GO" id="GO:0003743">
    <property type="term" value="F:translation initiation factor activity"/>
    <property type="evidence" value="ECO:0007669"/>
    <property type="project" value="UniProtKB-KW"/>
</dbReference>
<accession>A0A319CT93</accession>
<organism evidence="11 12">
    <name type="scientific">Aspergillus ellipticus CBS 707.79</name>
    <dbReference type="NCBI Taxonomy" id="1448320"/>
    <lineage>
        <taxon>Eukaryota</taxon>
        <taxon>Fungi</taxon>
        <taxon>Dikarya</taxon>
        <taxon>Ascomycota</taxon>
        <taxon>Pezizomycotina</taxon>
        <taxon>Eurotiomycetes</taxon>
        <taxon>Eurotiomycetidae</taxon>
        <taxon>Eurotiales</taxon>
        <taxon>Aspergillaceae</taxon>
        <taxon>Aspergillus</taxon>
        <taxon>Aspergillus subgen. Circumdati</taxon>
    </lineage>
</organism>
<dbReference type="AlphaFoldDB" id="A0A319CT93"/>
<comment type="subunit">
    <text evidence="8">Component of the translation initiation factor 2B (eIF2B) complex which is a heterodecamer of two sets of five different subunits: alpha, beta, gamma, delta and epsilon. Subunits alpha, beta and delta comprise a regulatory subcomplex and subunits epsilon and gamma comprise a catalytic subcomplex. Within the complex, the hexameric regulatory complex resides at the center, with the two heterodimeric catalytic subcomplexes bound on opposite sides.</text>
</comment>
<comment type="subcellular location">
    <subcellularLocation>
        <location evidence="1">Cytoplasm</location>
        <location evidence="1">Cytosol</location>
    </subcellularLocation>
</comment>
<gene>
    <name evidence="11" type="ORF">BO71DRAFT_141166</name>
</gene>
<name>A0A319CT93_9EURO</name>
<evidence type="ECO:0000256" key="1">
    <source>
        <dbReference type="ARBA" id="ARBA00004514"/>
    </source>
</evidence>
<dbReference type="GO" id="GO:0005851">
    <property type="term" value="C:eukaryotic translation initiation factor 2B complex"/>
    <property type="evidence" value="ECO:0007669"/>
    <property type="project" value="TreeGrafter"/>
</dbReference>
<dbReference type="PANTHER" id="PTHR45989">
    <property type="entry name" value="TRANSLATION INITIATION FACTOR EIF-2B SUBUNIT GAMMA"/>
    <property type="match status" value="1"/>
</dbReference>
<evidence type="ECO:0000256" key="8">
    <source>
        <dbReference type="ARBA" id="ARBA00046432"/>
    </source>
</evidence>
<keyword evidence="12" id="KW-1185">Reference proteome</keyword>